<dbReference type="EMBL" id="SJPT01000001">
    <property type="protein sequence ID" value="TWU26503.1"/>
    <property type="molecule type" value="Genomic_DNA"/>
</dbReference>
<evidence type="ECO:0000256" key="1">
    <source>
        <dbReference type="ARBA" id="ARBA00022617"/>
    </source>
</evidence>
<dbReference type="SUPFAM" id="SSF48371">
    <property type="entry name" value="ARM repeat"/>
    <property type="match status" value="1"/>
</dbReference>
<dbReference type="Gene3D" id="1.10.760.10">
    <property type="entry name" value="Cytochrome c-like domain"/>
    <property type="match status" value="1"/>
</dbReference>
<dbReference type="Pfam" id="PF23500">
    <property type="entry name" value="DUF7133"/>
    <property type="match status" value="1"/>
</dbReference>
<feature type="compositionally biased region" description="Basic and acidic residues" evidence="6">
    <location>
        <begin position="440"/>
        <end position="455"/>
    </location>
</feature>
<dbReference type="PANTHER" id="PTHR33546">
    <property type="entry name" value="LARGE, MULTIFUNCTIONAL SECRETED PROTEIN-RELATED"/>
    <property type="match status" value="1"/>
</dbReference>
<evidence type="ECO:0000313" key="10">
    <source>
        <dbReference type="Proteomes" id="UP000316304"/>
    </source>
</evidence>
<feature type="chain" id="PRO_5023077223" evidence="7">
    <location>
        <begin position="26"/>
        <end position="1601"/>
    </location>
</feature>
<dbReference type="Gene3D" id="2.60.120.260">
    <property type="entry name" value="Galactose-binding domain-like"/>
    <property type="match status" value="1"/>
</dbReference>
<evidence type="ECO:0000256" key="5">
    <source>
        <dbReference type="PROSITE-ProRule" id="PRU00433"/>
    </source>
</evidence>
<dbReference type="GO" id="GO:0009055">
    <property type="term" value="F:electron transfer activity"/>
    <property type="evidence" value="ECO:0007669"/>
    <property type="project" value="InterPro"/>
</dbReference>
<dbReference type="RefSeq" id="WP_146592847.1">
    <property type="nucleotide sequence ID" value="NZ_SJPT01000001.1"/>
</dbReference>
<reference evidence="9 10" key="1">
    <citation type="submission" date="2019-02" db="EMBL/GenBank/DDBJ databases">
        <title>Deep-cultivation of Planctomycetes and their phenomic and genomic characterization uncovers novel biology.</title>
        <authorList>
            <person name="Wiegand S."/>
            <person name="Jogler M."/>
            <person name="Boedeker C."/>
            <person name="Pinto D."/>
            <person name="Vollmers J."/>
            <person name="Rivas-Marin E."/>
            <person name="Kohn T."/>
            <person name="Peeters S.H."/>
            <person name="Heuer A."/>
            <person name="Rast P."/>
            <person name="Oberbeckmann S."/>
            <person name="Bunk B."/>
            <person name="Jeske O."/>
            <person name="Meyerdierks A."/>
            <person name="Storesund J.E."/>
            <person name="Kallscheuer N."/>
            <person name="Luecker S."/>
            <person name="Lage O.M."/>
            <person name="Pohl T."/>
            <person name="Merkel B.J."/>
            <person name="Hornburger P."/>
            <person name="Mueller R.-W."/>
            <person name="Bruemmer F."/>
            <person name="Labrenz M."/>
            <person name="Spormann A.M."/>
            <person name="Op Den Camp H."/>
            <person name="Overmann J."/>
            <person name="Amann R."/>
            <person name="Jetten M.S.M."/>
            <person name="Mascher T."/>
            <person name="Medema M.H."/>
            <person name="Devos D.P."/>
            <person name="Kaster A.-K."/>
            <person name="Ovreas L."/>
            <person name="Rohde M."/>
            <person name="Galperin M.Y."/>
            <person name="Jogler C."/>
        </authorList>
    </citation>
    <scope>NUCLEOTIDE SEQUENCE [LARGE SCALE GENOMIC DNA]</scope>
    <source>
        <strain evidence="9 10">Pla52o</strain>
    </source>
</reference>
<dbReference type="Gene3D" id="2.130.10.130">
    <property type="entry name" value="Integrin alpha, N-terminal"/>
    <property type="match status" value="2"/>
</dbReference>
<dbReference type="GO" id="GO:0046872">
    <property type="term" value="F:metal ion binding"/>
    <property type="evidence" value="ECO:0007669"/>
    <property type="project" value="UniProtKB-KW"/>
</dbReference>
<feature type="domain" description="Cytochrome c" evidence="8">
    <location>
        <begin position="1309"/>
        <end position="1441"/>
    </location>
</feature>
<dbReference type="InterPro" id="IPR036909">
    <property type="entry name" value="Cyt_c-like_dom_sf"/>
</dbReference>
<accession>A0A5C6CNF7</accession>
<dbReference type="InterPro" id="IPR013428">
    <property type="entry name" value="Membrane-bound_put_N"/>
</dbReference>
<keyword evidence="3 7" id="KW-0732">Signal</keyword>
<organism evidence="9 10">
    <name type="scientific">Novipirellula galeiformis</name>
    <dbReference type="NCBI Taxonomy" id="2528004"/>
    <lineage>
        <taxon>Bacteria</taxon>
        <taxon>Pseudomonadati</taxon>
        <taxon>Planctomycetota</taxon>
        <taxon>Planctomycetia</taxon>
        <taxon>Pirellulales</taxon>
        <taxon>Pirellulaceae</taxon>
        <taxon>Novipirellula</taxon>
    </lineage>
</organism>
<evidence type="ECO:0000256" key="2">
    <source>
        <dbReference type="ARBA" id="ARBA00022723"/>
    </source>
</evidence>
<proteinExistence type="predicted"/>
<dbReference type="InterPro" id="IPR013427">
    <property type="entry name" value="Haem-bd_dom_put"/>
</dbReference>
<dbReference type="NCBIfam" id="TIGR02603">
    <property type="entry name" value="CxxCH_TIGR02603"/>
    <property type="match status" value="1"/>
</dbReference>
<dbReference type="InterPro" id="IPR011989">
    <property type="entry name" value="ARM-like"/>
</dbReference>
<dbReference type="InterPro" id="IPR013517">
    <property type="entry name" value="FG-GAP"/>
</dbReference>
<dbReference type="Gene3D" id="1.25.10.10">
    <property type="entry name" value="Leucine-rich Repeat Variant"/>
    <property type="match status" value="1"/>
</dbReference>
<dbReference type="InterPro" id="IPR055557">
    <property type="entry name" value="DUF7133"/>
</dbReference>
<dbReference type="NCBIfam" id="TIGR02604">
    <property type="entry name" value="Piru_Ver_Nterm"/>
    <property type="match status" value="1"/>
</dbReference>
<sequence precursor="true">MLAIRYQVLVAVMSAAVMSAAVMSAAEIPAAETPATGTPAAKSPMAKSPMVSEDTVIRWKTQRLSSDFFSEGATAGDFNRDGVTDVASGPFWYAGPDFKTEHRFYAQDVFDPHGYSNHFFSYTDDFNQDGWDDILVFGFPGNDASWFENPKTADRFWPRHQVLDQVDNESPTYVDINGDGKRDIVCSQEGYFGFAEVNPNAPEAPWAFRRISTQSTGGKFTHGLGVGDIDGDGRMDLIEKNGWWQQPESWVGDPIWKQHLYPFSPGTGGAQMFAWDVDGDGDNDVITSLNAHGFGLRWYEQTKIDGAIAFKPHTIMGQTPAENAYGVCFSQVHAIERVDMNGDGLDDILTGKRYWAHGPRGDVNAADPAVVYWFELSRTQEDANETSASKVRWIPHLIDDDSGVGTEVNFADLDGDGNVDVFVGNKKGTFVHLQHRLAAEKPDASKHVPRSRDVGARPSTGGLPENEGLSPQQAADAITVPEGFRVQLAAGEPMVHQPIAMSLDDRGRLWIAEAHTYPTRAPQGQGQDKIIILEDQNHDGVFDSRKVFIEGLNLVSGMEVGFGGVWIGAAPYLMFIPDRDGDDVPDGEPEILLDGFGFQDTHETLNSFIWGPDGWLYGCHGVFTHSNVGPPGTADEDRTPINAGVWRYHPIKHRFEVFAHGTSNPWGLDFNQYGQSFITACVIPHMYHIIQGGRYQRQAGQHFDPYVYDDLKTIADHAHYVGNLGDHAWWKGRNEAAAHQDTNAAGGGHAHCGGMIYLGDNWPTQYHGSMFMANIHGNRINNDLFRRRGSGYVASHGDDFLFANDRWFRAINMKYGPDGSVYLIDWYDKNACHRTDREVWDRTNGRVFRIRFGSTESKAVDLSSESNERLVAYHEHENEWYPRTARRILQSRCLSSDSQTPLASNEKQAIAAQLEQLAFGSHRVSVRLRAIWTMHACGLLTTSHRERLLEDHGHKSEYLRAWAIQLEMEDSTPEERATSLLPKFIEMAATETSPHVRLALASGLQRMPLRDRWEILARLVRHSSDADDANLPLLIWYAAQPLVVVDTPRALTLAQESRLPRVRQYIYRRAAADPESIDHLLVTLGSVDDAESQKVMLAEIVAAIANQTRLKMPPQWIAVYEKLAASDDPLVRANAQLITVKFGDASIFPKLRELVADDRVDATLRRGALTALVGGKDKQLFPVLIELLTDEVLRRDAIQALANFSDPAGADTLIRHYDQFSAGEKSDALATLASRAPFAKKLLAAVSGNKLPRRDLSAFTIRQIQSLGDPALTQRVNEVWGSVRTTSAEKQERIASLKAQFTADVLAKADLAHGRALYDGTCGKCHRLFGSGGDIGPDITGSNRGDIEYSLQNIIDPNALIGRDYQPTQVLTDDGRVLIGLLKEETQTALVIQTVNEKVVIDKQAIGVRSLVATSMMPEGQLDSMTPDQVRDLIAYLASPIQVPLPGEVPRIHPETNSVSGAIEAESVSSFSATRGQVRPQNMRNFPDGQWSGDAHLWWTDAKPGDKLSLSISVATPGTREVFVAMTKAHDYGTFEYSINGVKVLAPIDLFNKGGVIATGPVSLGTHELKQGVNVIEVEVTGAHPAATKRFMFGLDYIYLK</sequence>
<keyword evidence="10" id="KW-1185">Reference proteome</keyword>
<dbReference type="InterPro" id="IPR011042">
    <property type="entry name" value="6-blade_b-propeller_TolB-like"/>
</dbReference>
<dbReference type="SUPFAM" id="SSF50952">
    <property type="entry name" value="Soluble quinoprotein glucose dehydrogenase"/>
    <property type="match status" value="1"/>
</dbReference>
<dbReference type="OrthoDB" id="225269at2"/>
<comment type="caution">
    <text evidence="9">The sequence shown here is derived from an EMBL/GenBank/DDBJ whole genome shotgun (WGS) entry which is preliminary data.</text>
</comment>
<dbReference type="Gene3D" id="2.120.10.30">
    <property type="entry name" value="TolB, C-terminal domain"/>
    <property type="match status" value="1"/>
</dbReference>
<evidence type="ECO:0000256" key="4">
    <source>
        <dbReference type="ARBA" id="ARBA00023004"/>
    </source>
</evidence>
<keyword evidence="2 5" id="KW-0479">Metal-binding</keyword>
<keyword evidence="4 5" id="KW-0408">Iron</keyword>
<protein>
    <submittedName>
        <fullName evidence="9">FG-GAP repeat protein</fullName>
    </submittedName>
</protein>
<dbReference type="SUPFAM" id="SSF46626">
    <property type="entry name" value="Cytochrome c"/>
    <property type="match status" value="1"/>
</dbReference>
<gene>
    <name evidence="9" type="ORF">Pla52o_03560</name>
</gene>
<evidence type="ECO:0000256" key="7">
    <source>
        <dbReference type="SAM" id="SignalP"/>
    </source>
</evidence>
<dbReference type="GO" id="GO:0020037">
    <property type="term" value="F:heme binding"/>
    <property type="evidence" value="ECO:0007669"/>
    <property type="project" value="InterPro"/>
</dbReference>
<dbReference type="InterPro" id="IPR028994">
    <property type="entry name" value="Integrin_alpha_N"/>
</dbReference>
<evidence type="ECO:0000256" key="3">
    <source>
        <dbReference type="ARBA" id="ARBA00022729"/>
    </source>
</evidence>
<feature type="signal peptide" evidence="7">
    <location>
        <begin position="1"/>
        <end position="25"/>
    </location>
</feature>
<dbReference type="InterPro" id="IPR011041">
    <property type="entry name" value="Quinoprot_gluc/sorb_DH_b-prop"/>
</dbReference>
<dbReference type="Pfam" id="PF13517">
    <property type="entry name" value="FG-GAP_3"/>
    <property type="match status" value="1"/>
</dbReference>
<name>A0A5C6CNF7_9BACT</name>
<evidence type="ECO:0000259" key="8">
    <source>
        <dbReference type="PROSITE" id="PS51007"/>
    </source>
</evidence>
<dbReference type="InterPro" id="IPR009056">
    <property type="entry name" value="Cyt_c-like_dom"/>
</dbReference>
<evidence type="ECO:0000313" key="9">
    <source>
        <dbReference type="EMBL" id="TWU26503.1"/>
    </source>
</evidence>
<dbReference type="InterPro" id="IPR016024">
    <property type="entry name" value="ARM-type_fold"/>
</dbReference>
<dbReference type="SUPFAM" id="SSF69318">
    <property type="entry name" value="Integrin alpha N-terminal domain"/>
    <property type="match status" value="1"/>
</dbReference>
<feature type="region of interest" description="Disordered" evidence="6">
    <location>
        <begin position="440"/>
        <end position="472"/>
    </location>
</feature>
<dbReference type="Proteomes" id="UP000316304">
    <property type="component" value="Unassembled WGS sequence"/>
</dbReference>
<keyword evidence="1 5" id="KW-0349">Heme</keyword>
<dbReference type="PROSITE" id="PS51007">
    <property type="entry name" value="CYTC"/>
    <property type="match status" value="1"/>
</dbReference>
<dbReference type="PANTHER" id="PTHR33546:SF1">
    <property type="entry name" value="LARGE, MULTIFUNCTIONAL SECRETED PROTEIN"/>
    <property type="match status" value="1"/>
</dbReference>
<evidence type="ECO:0000256" key="6">
    <source>
        <dbReference type="SAM" id="MobiDB-lite"/>
    </source>
</evidence>